<keyword evidence="2" id="KW-1185">Reference proteome</keyword>
<accession>A0ABT3HEU1</accession>
<reference evidence="2" key="1">
    <citation type="submission" date="2023-07" db="EMBL/GenBank/DDBJ databases">
        <title>Genome sequencing of Purple Non-Sulfur Bacteria from various extreme environments.</title>
        <authorList>
            <person name="Mayer M."/>
        </authorList>
    </citation>
    <scope>NUCLEOTIDE SEQUENCE [LARGE SCALE GENOMIC DNA]</scope>
    <source>
        <strain evidence="2">DSM 17935</strain>
    </source>
</reference>
<name>A0ABT3HEU1_9HYPH</name>
<organism evidence="1 2">
    <name type="scientific">Rhodobium gokarnense</name>
    <dbReference type="NCBI Taxonomy" id="364296"/>
    <lineage>
        <taxon>Bacteria</taxon>
        <taxon>Pseudomonadati</taxon>
        <taxon>Pseudomonadota</taxon>
        <taxon>Alphaproteobacteria</taxon>
        <taxon>Hyphomicrobiales</taxon>
        <taxon>Rhodobiaceae</taxon>
        <taxon>Rhodobium</taxon>
    </lineage>
</organism>
<dbReference type="Pfam" id="PF14516">
    <property type="entry name" value="AAA_35"/>
    <property type="match status" value="1"/>
</dbReference>
<proteinExistence type="predicted"/>
<protein>
    <submittedName>
        <fullName evidence="1">Transcriptional regulator with XRE-family HTH domain</fullName>
    </submittedName>
</protein>
<dbReference type="Proteomes" id="UP001209755">
    <property type="component" value="Unassembled WGS sequence"/>
</dbReference>
<sequence length="462" mass="51449">MKGSLGLQQTDLAADIGVSKAAISKFLASGSRHQGLSADNEAKVMVAFNAQIARIEAHKAGAADALADLDEARQVRTARAANDIKPSEIISFKQILAGIALGEGTNDAETPTKVIVEPRGSLAVFAINYLERDADDRIQSILENGTAPASIVVAPINGGTSSFLNRVYDYARNMENCCVVMVNLDVAFAAGEKLTQVEIFGAVYRAIGMPLDLLQGDAHDMKEAFRRWAEMAWTRFARVVVVIDGLDQLFKLAGSITDPLALVNWLSELRYSAARGAPPFKRLVLVTAFSGKSWSAAHASPYATQASELRLEKLTETDVVELFRLLDVSTDKYDPKHVYELFHGHPYLTHLYAWDIRSGKDFEEATERALEIESDYESHWERMKLEISFLIGRNYVLKDLFKAVLLQTDNLNDKSSNQKQMEDIWRKYGRSLREFGLIDGNLREPTVCRFYLHAIRVETKLV</sequence>
<comment type="caution">
    <text evidence="1">The sequence shown here is derived from an EMBL/GenBank/DDBJ whole genome shotgun (WGS) entry which is preliminary data.</text>
</comment>
<dbReference type="EMBL" id="JAOQNS010000009">
    <property type="protein sequence ID" value="MCW2308864.1"/>
    <property type="molecule type" value="Genomic_DNA"/>
</dbReference>
<evidence type="ECO:0000313" key="1">
    <source>
        <dbReference type="EMBL" id="MCW2308864.1"/>
    </source>
</evidence>
<evidence type="ECO:0000313" key="2">
    <source>
        <dbReference type="Proteomes" id="UP001209755"/>
    </source>
</evidence>
<dbReference type="RefSeq" id="WP_264602462.1">
    <property type="nucleotide sequence ID" value="NZ_JAOQNS010000009.1"/>
</dbReference>
<gene>
    <name evidence="1" type="ORF">M2319_003213</name>
</gene>